<accession>A0A150G958</accession>
<dbReference type="Proteomes" id="UP000075714">
    <property type="component" value="Unassembled WGS sequence"/>
</dbReference>
<dbReference type="EMBL" id="LSYV01000045">
    <property type="protein sequence ID" value="KXZ46382.1"/>
    <property type="molecule type" value="Genomic_DNA"/>
</dbReference>
<reference evidence="4" key="1">
    <citation type="journal article" date="2016" name="Nat. Commun.">
        <title>The Gonium pectorale genome demonstrates co-option of cell cycle regulation during the evolution of multicellularity.</title>
        <authorList>
            <person name="Hanschen E.R."/>
            <person name="Marriage T.N."/>
            <person name="Ferris P.J."/>
            <person name="Hamaji T."/>
            <person name="Toyoda A."/>
            <person name="Fujiyama A."/>
            <person name="Neme R."/>
            <person name="Noguchi H."/>
            <person name="Minakuchi Y."/>
            <person name="Suzuki M."/>
            <person name="Kawai-Toyooka H."/>
            <person name="Smith D.R."/>
            <person name="Sparks H."/>
            <person name="Anderson J."/>
            <person name="Bakaric R."/>
            <person name="Luria V."/>
            <person name="Karger A."/>
            <person name="Kirschner M.W."/>
            <person name="Durand P.M."/>
            <person name="Michod R.E."/>
            <person name="Nozaki H."/>
            <person name="Olson B.J."/>
        </authorList>
    </citation>
    <scope>NUCLEOTIDE SEQUENCE [LARGE SCALE GENOMIC DNA]</scope>
    <source>
        <strain evidence="4">NIES-2863</strain>
    </source>
</reference>
<name>A0A150G958_GONPE</name>
<proteinExistence type="predicted"/>
<evidence type="ECO:0000256" key="2">
    <source>
        <dbReference type="SAM" id="MobiDB-lite"/>
    </source>
</evidence>
<sequence length="124" mass="13006">MCSGPFAGYIGPRPTATPALVPVAQAFASPSPSPGVEDSASTTPWQGASPCVPQLQAHLVELEVELAEARAAAERQAEGARAELQEARRQAALLETMVAALRERLKREEDRNAALAGGAAWTMV</sequence>
<keyword evidence="1" id="KW-0175">Coiled coil</keyword>
<dbReference type="AlphaFoldDB" id="A0A150G958"/>
<evidence type="ECO:0000256" key="1">
    <source>
        <dbReference type="SAM" id="Coils"/>
    </source>
</evidence>
<organism evidence="3 4">
    <name type="scientific">Gonium pectorale</name>
    <name type="common">Green alga</name>
    <dbReference type="NCBI Taxonomy" id="33097"/>
    <lineage>
        <taxon>Eukaryota</taxon>
        <taxon>Viridiplantae</taxon>
        <taxon>Chlorophyta</taxon>
        <taxon>core chlorophytes</taxon>
        <taxon>Chlorophyceae</taxon>
        <taxon>CS clade</taxon>
        <taxon>Chlamydomonadales</taxon>
        <taxon>Volvocaceae</taxon>
        <taxon>Gonium</taxon>
    </lineage>
</organism>
<feature type="coiled-coil region" evidence="1">
    <location>
        <begin position="52"/>
        <end position="111"/>
    </location>
</feature>
<evidence type="ECO:0000313" key="4">
    <source>
        <dbReference type="Proteomes" id="UP000075714"/>
    </source>
</evidence>
<protein>
    <submittedName>
        <fullName evidence="3">Uncharacterized protein</fullName>
    </submittedName>
</protein>
<dbReference type="STRING" id="33097.A0A150G958"/>
<feature type="region of interest" description="Disordered" evidence="2">
    <location>
        <begin position="28"/>
        <end position="49"/>
    </location>
</feature>
<keyword evidence="4" id="KW-1185">Reference proteome</keyword>
<comment type="caution">
    <text evidence="3">The sequence shown here is derived from an EMBL/GenBank/DDBJ whole genome shotgun (WGS) entry which is preliminary data.</text>
</comment>
<evidence type="ECO:0000313" key="3">
    <source>
        <dbReference type="EMBL" id="KXZ46382.1"/>
    </source>
</evidence>
<gene>
    <name evidence="3" type="ORF">GPECTOR_44g58</name>
</gene>